<protein>
    <submittedName>
        <fullName evidence="1">Oxidoreductase molybdopterin binding</fullName>
    </submittedName>
</protein>
<dbReference type="KEGG" id="lem:LEN_3990"/>
<dbReference type="Proteomes" id="UP000218824">
    <property type="component" value="Chromosome"/>
</dbReference>
<dbReference type="AlphaFoldDB" id="A0AAU9B415"/>
<accession>A0AAU9B415</accession>
<dbReference type="Gene3D" id="3.90.420.10">
    <property type="entry name" value="Oxidoreductase, molybdopterin-binding domain"/>
    <property type="match status" value="1"/>
</dbReference>
<evidence type="ECO:0000313" key="1">
    <source>
        <dbReference type="EMBL" id="BAV99477.1"/>
    </source>
</evidence>
<sequence>MESAEFEGRSSENLLIKSRLLVLPALLAAGFAAHAEHRHGEAAPAAMPQGAVEVKLDEAVLAKLPQVKAEGSAHGRKLSCEGVALVELLRASGAMPTEPLRGAQLSRIAQVRARDGYRAAFSLGELDPSLGNRPVVLTRRCNGADLPAGDGPWRLIVPGESRPARWVRQVESIRVGDADV</sequence>
<reference evidence="1 2" key="1">
    <citation type="journal article" date="2017" name="DNA Res.">
        <title>Complete genome sequence and expression profile of the commercial lytic enzyme producer Lysobacter enzymogenes M497-1.</title>
        <authorList>
            <person name="Takami H."/>
            <person name="Toyoda A."/>
            <person name="Uchiyama I."/>
            <person name="Itoh T."/>
            <person name="Takaki Y."/>
            <person name="Arai W."/>
            <person name="Nishi S."/>
            <person name="Kawai M."/>
            <person name="Shinya K."/>
            <person name="Ikeda H."/>
        </authorList>
    </citation>
    <scope>NUCLEOTIDE SEQUENCE [LARGE SCALE GENOMIC DNA]</scope>
    <source>
        <strain evidence="1 2">M497-1</strain>
    </source>
</reference>
<name>A0AAU9B415_LYSEN</name>
<evidence type="ECO:0000313" key="2">
    <source>
        <dbReference type="Proteomes" id="UP000218824"/>
    </source>
</evidence>
<dbReference type="InterPro" id="IPR036374">
    <property type="entry name" value="OxRdtase_Mopterin-bd_sf"/>
</dbReference>
<gene>
    <name evidence="1" type="ORF">LEN_3990</name>
</gene>
<proteinExistence type="predicted"/>
<dbReference type="EMBL" id="AP014940">
    <property type="protein sequence ID" value="BAV99477.1"/>
    <property type="molecule type" value="Genomic_DNA"/>
</dbReference>
<organism evidence="1 2">
    <name type="scientific">Lysobacter enzymogenes</name>
    <dbReference type="NCBI Taxonomy" id="69"/>
    <lineage>
        <taxon>Bacteria</taxon>
        <taxon>Pseudomonadati</taxon>
        <taxon>Pseudomonadota</taxon>
        <taxon>Gammaproteobacteria</taxon>
        <taxon>Lysobacterales</taxon>
        <taxon>Lysobacteraceae</taxon>
        <taxon>Lysobacter</taxon>
    </lineage>
</organism>
<dbReference type="SUPFAM" id="SSF56524">
    <property type="entry name" value="Oxidoreductase molybdopterin-binding domain"/>
    <property type="match status" value="1"/>
</dbReference>